<evidence type="ECO:0000256" key="3">
    <source>
        <dbReference type="SAM" id="SignalP"/>
    </source>
</evidence>
<feature type="signal peptide" evidence="3">
    <location>
        <begin position="1"/>
        <end position="27"/>
    </location>
</feature>
<organism evidence="5 6">
    <name type="scientific">Haloferula sargassicola</name>
    <dbReference type="NCBI Taxonomy" id="490096"/>
    <lineage>
        <taxon>Bacteria</taxon>
        <taxon>Pseudomonadati</taxon>
        <taxon>Verrucomicrobiota</taxon>
        <taxon>Verrucomicrobiia</taxon>
        <taxon>Verrucomicrobiales</taxon>
        <taxon>Verrucomicrobiaceae</taxon>
        <taxon>Haloferula</taxon>
    </lineage>
</organism>
<reference evidence="5 6" key="1">
    <citation type="submission" date="2024-02" db="EMBL/GenBank/DDBJ databases">
        <title>Haloferula sargassicola NBRC 104335.</title>
        <authorList>
            <person name="Ichikawa N."/>
            <person name="Katano-Makiyama Y."/>
            <person name="Hidaka K."/>
        </authorList>
    </citation>
    <scope>NUCLEOTIDE SEQUENCE [LARGE SCALE GENOMIC DNA]</scope>
    <source>
        <strain evidence="5 6">NBRC 104335</strain>
    </source>
</reference>
<feature type="compositionally biased region" description="Basic and acidic residues" evidence="2">
    <location>
        <begin position="40"/>
        <end position="68"/>
    </location>
</feature>
<feature type="domain" description="OmpA-like" evidence="4">
    <location>
        <begin position="370"/>
        <end position="488"/>
    </location>
</feature>
<dbReference type="Proteomes" id="UP001476282">
    <property type="component" value="Unassembled WGS sequence"/>
</dbReference>
<gene>
    <name evidence="5" type="ORF">Hsar01_01653</name>
</gene>
<feature type="region of interest" description="Disordered" evidence="2">
    <location>
        <begin position="27"/>
        <end position="201"/>
    </location>
</feature>
<dbReference type="Gene3D" id="3.30.1330.60">
    <property type="entry name" value="OmpA-like domain"/>
    <property type="match status" value="1"/>
</dbReference>
<protein>
    <recommendedName>
        <fullName evidence="4">OmpA-like domain-containing protein</fullName>
    </recommendedName>
</protein>
<sequence>MKTPPSITATLAALLTLAPLTGPIAFAKDTANPESQPVRDSARAAGEESTPVRDPNDAANPESKEVRDTTPLTSRETQPSRDSDPKASPDSEPVRDDSSKASPEARRVEDNEPEASPEATPEMDSSRGQAGDDSHPVQDREDSKASPEARSLKDRDPSKASPDARPLEDAPAVSPTAPLPETDRSPGSIPPVEEATSSLEEDLQATKLDLKGEDSAMAVIEQVLGAEGPVSRAEVAREEQTLRVGMDDEMSPADRDVHQQAVDFIRARLNGRESADLAPEFFRTSIRDPRPMSNEAGETNEVPARFADHGKRYVTYPDRAAIPAVLLASAALDRVAIQPLKEARKTVPADWDKLPESERADQAQVVSYAIDDNSMLSSNDILFMEGSTQLADDHSFAMLHALGDAISGGGLENDRFVIEVHTAAGSSSARKLTQHRAESIARALVREGVDPTRLIPIGHGDTEARFPADADPSLRQVDQRVIIFRSGT</sequence>
<dbReference type="SUPFAM" id="SSF103088">
    <property type="entry name" value="OmpA-like"/>
    <property type="match status" value="1"/>
</dbReference>
<feature type="compositionally biased region" description="Basic and acidic residues" evidence="2">
    <location>
        <begin position="130"/>
        <end position="158"/>
    </location>
</feature>
<evidence type="ECO:0000313" key="5">
    <source>
        <dbReference type="EMBL" id="GAA5482431.1"/>
    </source>
</evidence>
<feature type="compositionally biased region" description="Basic and acidic residues" evidence="2">
    <location>
        <begin position="78"/>
        <end position="110"/>
    </location>
</feature>
<dbReference type="EMBL" id="BAABRI010000008">
    <property type="protein sequence ID" value="GAA5482431.1"/>
    <property type="molecule type" value="Genomic_DNA"/>
</dbReference>
<dbReference type="InterPro" id="IPR006665">
    <property type="entry name" value="OmpA-like"/>
</dbReference>
<accession>A0ABP9UQ06</accession>
<dbReference type="Pfam" id="PF00691">
    <property type="entry name" value="OmpA"/>
    <property type="match status" value="1"/>
</dbReference>
<keyword evidence="1" id="KW-0472">Membrane</keyword>
<feature type="chain" id="PRO_5046730933" description="OmpA-like domain-containing protein" evidence="3">
    <location>
        <begin position="28"/>
        <end position="488"/>
    </location>
</feature>
<name>A0ABP9UQ06_9BACT</name>
<evidence type="ECO:0000256" key="1">
    <source>
        <dbReference type="PROSITE-ProRule" id="PRU00473"/>
    </source>
</evidence>
<evidence type="ECO:0000313" key="6">
    <source>
        <dbReference type="Proteomes" id="UP001476282"/>
    </source>
</evidence>
<dbReference type="RefSeq" id="WP_353566576.1">
    <property type="nucleotide sequence ID" value="NZ_BAABRI010000008.1"/>
</dbReference>
<proteinExistence type="predicted"/>
<keyword evidence="3" id="KW-0732">Signal</keyword>
<dbReference type="InterPro" id="IPR036737">
    <property type="entry name" value="OmpA-like_sf"/>
</dbReference>
<evidence type="ECO:0000256" key="2">
    <source>
        <dbReference type="SAM" id="MobiDB-lite"/>
    </source>
</evidence>
<comment type="caution">
    <text evidence="5">The sequence shown here is derived from an EMBL/GenBank/DDBJ whole genome shotgun (WGS) entry which is preliminary data.</text>
</comment>
<keyword evidence="6" id="KW-1185">Reference proteome</keyword>
<dbReference type="PROSITE" id="PS51123">
    <property type="entry name" value="OMPA_2"/>
    <property type="match status" value="1"/>
</dbReference>
<evidence type="ECO:0000259" key="4">
    <source>
        <dbReference type="PROSITE" id="PS51123"/>
    </source>
</evidence>